<evidence type="ECO:0000256" key="2">
    <source>
        <dbReference type="PROSITE-ProRule" id="PRU00285"/>
    </source>
</evidence>
<dbReference type="InterPro" id="IPR044587">
    <property type="entry name" value="HSP21-like"/>
</dbReference>
<dbReference type="OrthoDB" id="3855217at2"/>
<accession>B8H6W2</accession>
<organism evidence="5 6">
    <name type="scientific">Pseudarthrobacter chlorophenolicus (strain ATCC 700700 / DSM 12829 / CIP 107037 / JCM 12360 / KCTC 9906 / NCIMB 13794 / A6)</name>
    <name type="common">Arthrobacter chlorophenolicus</name>
    <dbReference type="NCBI Taxonomy" id="452863"/>
    <lineage>
        <taxon>Bacteria</taxon>
        <taxon>Bacillati</taxon>
        <taxon>Actinomycetota</taxon>
        <taxon>Actinomycetes</taxon>
        <taxon>Micrococcales</taxon>
        <taxon>Micrococcaceae</taxon>
        <taxon>Pseudarthrobacter</taxon>
    </lineage>
</organism>
<protein>
    <submittedName>
        <fullName evidence="5">Heat shock protein Hsp20</fullName>
    </submittedName>
</protein>
<dbReference type="GO" id="GO:0009408">
    <property type="term" value="P:response to heat"/>
    <property type="evidence" value="ECO:0007669"/>
    <property type="project" value="InterPro"/>
</dbReference>
<keyword evidence="1 5" id="KW-0346">Stress response</keyword>
<dbReference type="SUPFAM" id="SSF49764">
    <property type="entry name" value="HSP20-like chaperones"/>
    <property type="match status" value="1"/>
</dbReference>
<reference evidence="5" key="1">
    <citation type="submission" date="2009-01" db="EMBL/GenBank/DDBJ databases">
        <title>Complete sequence of chromosome of Arthrobacter chlorophenolicus A6.</title>
        <authorList>
            <consortium name="US DOE Joint Genome Institute"/>
            <person name="Lucas S."/>
            <person name="Copeland A."/>
            <person name="Lapidus A."/>
            <person name="Glavina del Rio T."/>
            <person name="Tice H."/>
            <person name="Bruce D."/>
            <person name="Goodwin L."/>
            <person name="Pitluck S."/>
            <person name="Goltsman E."/>
            <person name="Clum A."/>
            <person name="Larimer F."/>
            <person name="Land M."/>
            <person name="Hauser L."/>
            <person name="Kyrpides N."/>
            <person name="Mikhailova N."/>
            <person name="Jansson J."/>
            <person name="Richardson P."/>
        </authorList>
    </citation>
    <scope>NUCLEOTIDE SEQUENCE [LARGE SCALE GENOMIC DNA]</scope>
    <source>
        <strain evidence="5">A6</strain>
    </source>
</reference>
<comment type="similarity">
    <text evidence="2 3">Belongs to the small heat shock protein (HSP20) family.</text>
</comment>
<evidence type="ECO:0000259" key="4">
    <source>
        <dbReference type="PROSITE" id="PS01031"/>
    </source>
</evidence>
<dbReference type="HOGENOM" id="CLU_046737_8_2_11"/>
<dbReference type="PANTHER" id="PTHR46733">
    <property type="entry name" value="26.5 KDA HEAT SHOCK PROTEIN, MITOCHONDRIAL"/>
    <property type="match status" value="1"/>
</dbReference>
<sequence>MSDLLRWSPSATSRRTPPFTTILRSPLELLDSMERLFATDSGPAPIRVEEFVDGKNLVIRAEMPGVDPDNDIEVTMEDGALKIHAERQEKEEHKDNGRYRSEFHYGSFSRSIPLPEGVKEEDVKASYTNGVLEVRAPMPDVTERAAPRKLPITRG</sequence>
<proteinExistence type="inferred from homology"/>
<dbReference type="EMBL" id="CP001341">
    <property type="protein sequence ID" value="ACL39683.1"/>
    <property type="molecule type" value="Genomic_DNA"/>
</dbReference>
<dbReference type="STRING" id="452863.Achl_1698"/>
<evidence type="ECO:0000256" key="1">
    <source>
        <dbReference type="ARBA" id="ARBA00023016"/>
    </source>
</evidence>
<dbReference type="Proteomes" id="UP000002505">
    <property type="component" value="Chromosome"/>
</dbReference>
<evidence type="ECO:0000256" key="3">
    <source>
        <dbReference type="RuleBase" id="RU003616"/>
    </source>
</evidence>
<dbReference type="InterPro" id="IPR008978">
    <property type="entry name" value="HSP20-like_chaperone"/>
</dbReference>
<gene>
    <name evidence="5" type="ordered locus">Achl_1698</name>
</gene>
<dbReference type="RefSeq" id="WP_015936903.1">
    <property type="nucleotide sequence ID" value="NC_011886.1"/>
</dbReference>
<evidence type="ECO:0000313" key="5">
    <source>
        <dbReference type="EMBL" id="ACL39683.1"/>
    </source>
</evidence>
<feature type="domain" description="SHSP" evidence="4">
    <location>
        <begin position="37"/>
        <end position="155"/>
    </location>
</feature>
<dbReference type="Gene3D" id="2.60.40.790">
    <property type="match status" value="1"/>
</dbReference>
<dbReference type="Pfam" id="PF00011">
    <property type="entry name" value="HSP20"/>
    <property type="match status" value="1"/>
</dbReference>
<dbReference type="CDD" id="cd06464">
    <property type="entry name" value="ACD_sHsps-like"/>
    <property type="match status" value="1"/>
</dbReference>
<name>B8H6W2_PSECP</name>
<evidence type="ECO:0000313" key="6">
    <source>
        <dbReference type="Proteomes" id="UP000002505"/>
    </source>
</evidence>
<dbReference type="eggNOG" id="COG0071">
    <property type="taxonomic scope" value="Bacteria"/>
</dbReference>
<dbReference type="PROSITE" id="PS01031">
    <property type="entry name" value="SHSP"/>
    <property type="match status" value="1"/>
</dbReference>
<dbReference type="PANTHER" id="PTHR46733:SF4">
    <property type="entry name" value="HEAT SHOCK PROTEIN 21, CHLOROPLASTIC"/>
    <property type="match status" value="1"/>
</dbReference>
<keyword evidence="6" id="KW-1185">Reference proteome</keyword>
<dbReference type="InterPro" id="IPR002068">
    <property type="entry name" value="A-crystallin/Hsp20_dom"/>
</dbReference>
<dbReference type="AlphaFoldDB" id="B8H6W2"/>
<dbReference type="KEGG" id="ach:Achl_1698"/>